<evidence type="ECO:0000259" key="15">
    <source>
        <dbReference type="Pfam" id="PF02096"/>
    </source>
</evidence>
<keyword evidence="10 13" id="KW-0143">Chaperone</keyword>
<evidence type="ECO:0000256" key="14">
    <source>
        <dbReference type="SAM" id="MobiDB-lite"/>
    </source>
</evidence>
<organism evidence="17 18">
    <name type="scientific">Fibrobacter succinogenes</name>
    <name type="common">Bacteroides succinogenes</name>
    <dbReference type="NCBI Taxonomy" id="833"/>
    <lineage>
        <taxon>Bacteria</taxon>
        <taxon>Pseudomonadati</taxon>
        <taxon>Fibrobacterota</taxon>
        <taxon>Fibrobacteria</taxon>
        <taxon>Fibrobacterales</taxon>
        <taxon>Fibrobacteraceae</taxon>
        <taxon>Fibrobacter</taxon>
    </lineage>
</organism>
<evidence type="ECO:0000313" key="17">
    <source>
        <dbReference type="EMBL" id="SUQ24292.1"/>
    </source>
</evidence>
<dbReference type="InterPro" id="IPR028053">
    <property type="entry name" value="Membr_insert_YidC_N"/>
</dbReference>
<evidence type="ECO:0000256" key="6">
    <source>
        <dbReference type="ARBA" id="ARBA00022692"/>
    </source>
</evidence>
<dbReference type="Pfam" id="PF02096">
    <property type="entry name" value="60KD_IMP"/>
    <property type="match status" value="1"/>
</dbReference>
<dbReference type="InterPro" id="IPR019998">
    <property type="entry name" value="Membr_insert_YidC"/>
</dbReference>
<evidence type="ECO:0000256" key="12">
    <source>
        <dbReference type="ARBA" id="ARBA00033342"/>
    </source>
</evidence>
<comment type="subcellular location">
    <subcellularLocation>
        <location evidence="1">Cell inner membrane</location>
        <topology evidence="1">Multi-pass membrane protein</topology>
    </subcellularLocation>
    <subcellularLocation>
        <location evidence="13">Cell membrane</location>
        <topology evidence="13">Multi-pass membrane protein</topology>
    </subcellularLocation>
</comment>
<comment type="subunit">
    <text evidence="13">Interacts with the Sec translocase complex via SecD. Specifically interacts with transmembrane segments of nascent integral membrane proteins during membrane integration.</text>
</comment>
<gene>
    <name evidence="13" type="primary">yidC</name>
    <name evidence="17" type="ORF">SAMN05661053_1688</name>
</gene>
<dbReference type="RefSeq" id="WP_109572826.1">
    <property type="nucleotide sequence ID" value="NZ_UHJL01000002.1"/>
</dbReference>
<dbReference type="EMBL" id="UHJL01000002">
    <property type="protein sequence ID" value="SUQ24292.1"/>
    <property type="molecule type" value="Genomic_DNA"/>
</dbReference>
<evidence type="ECO:0000256" key="7">
    <source>
        <dbReference type="ARBA" id="ARBA00022927"/>
    </source>
</evidence>
<keyword evidence="5 13" id="KW-1003">Cell membrane</keyword>
<evidence type="ECO:0000313" key="18">
    <source>
        <dbReference type="Proteomes" id="UP000255423"/>
    </source>
</evidence>
<proteinExistence type="inferred from homology"/>
<dbReference type="AlphaFoldDB" id="A0A380S501"/>
<keyword evidence="6 13" id="KW-0812">Transmembrane</keyword>
<dbReference type="GO" id="GO:0032977">
    <property type="term" value="F:membrane insertase activity"/>
    <property type="evidence" value="ECO:0007669"/>
    <property type="project" value="InterPro"/>
</dbReference>
<dbReference type="InterPro" id="IPR028055">
    <property type="entry name" value="YidC/Oxa/ALB_C"/>
</dbReference>
<feature type="transmembrane region" description="Helical" evidence="13">
    <location>
        <begin position="380"/>
        <end position="402"/>
    </location>
</feature>
<evidence type="ECO:0000256" key="10">
    <source>
        <dbReference type="ARBA" id="ARBA00023186"/>
    </source>
</evidence>
<evidence type="ECO:0000256" key="3">
    <source>
        <dbReference type="ARBA" id="ARBA00015325"/>
    </source>
</evidence>
<feature type="transmembrane region" description="Helical" evidence="13">
    <location>
        <begin position="550"/>
        <end position="574"/>
    </location>
</feature>
<evidence type="ECO:0000256" key="4">
    <source>
        <dbReference type="ARBA" id="ARBA00022448"/>
    </source>
</evidence>
<accession>A0A380S501</accession>
<dbReference type="PANTHER" id="PTHR12428:SF65">
    <property type="entry name" value="CYTOCHROME C OXIDASE ASSEMBLY PROTEIN COX18, MITOCHONDRIAL"/>
    <property type="match status" value="1"/>
</dbReference>
<reference evidence="17 18" key="1">
    <citation type="submission" date="2017-08" db="EMBL/GenBank/DDBJ databases">
        <authorList>
            <person name="de Groot N.N."/>
        </authorList>
    </citation>
    <scope>NUCLEOTIDE SEQUENCE [LARGE SCALE GENOMIC DNA]</scope>
    <source>
        <strain evidence="17 18">HM2</strain>
    </source>
</reference>
<feature type="domain" description="Membrane insertase YidC/Oxa/ALB C-terminal" evidence="15">
    <location>
        <begin position="388"/>
        <end position="587"/>
    </location>
</feature>
<dbReference type="InterPro" id="IPR038221">
    <property type="entry name" value="YidC_periplasmic_sf"/>
</dbReference>
<dbReference type="GO" id="GO:0015031">
    <property type="term" value="P:protein transport"/>
    <property type="evidence" value="ECO:0007669"/>
    <property type="project" value="UniProtKB-KW"/>
</dbReference>
<feature type="transmembrane region" description="Helical" evidence="13">
    <location>
        <begin position="461"/>
        <end position="482"/>
    </location>
</feature>
<dbReference type="Proteomes" id="UP000255423">
    <property type="component" value="Unassembled WGS sequence"/>
</dbReference>
<keyword evidence="8 13" id="KW-1133">Transmembrane helix</keyword>
<dbReference type="PRINTS" id="PR01900">
    <property type="entry name" value="YIDCPROTEIN"/>
</dbReference>
<dbReference type="GO" id="GO:0005886">
    <property type="term" value="C:plasma membrane"/>
    <property type="evidence" value="ECO:0007669"/>
    <property type="project" value="UniProtKB-SubCell"/>
</dbReference>
<evidence type="ECO:0000256" key="5">
    <source>
        <dbReference type="ARBA" id="ARBA00022475"/>
    </source>
</evidence>
<dbReference type="Pfam" id="PF14849">
    <property type="entry name" value="YidC_periplas"/>
    <property type="match status" value="1"/>
</dbReference>
<evidence type="ECO:0000256" key="9">
    <source>
        <dbReference type="ARBA" id="ARBA00023136"/>
    </source>
</evidence>
<evidence type="ECO:0000256" key="8">
    <source>
        <dbReference type="ARBA" id="ARBA00022989"/>
    </source>
</evidence>
<dbReference type="InterPro" id="IPR001708">
    <property type="entry name" value="YidC/ALB3/OXA1/COX18"/>
</dbReference>
<keyword evidence="9 13" id="KW-0472">Membrane</keyword>
<dbReference type="HAMAP" id="MF_01810">
    <property type="entry name" value="YidC_type1"/>
    <property type="match status" value="1"/>
</dbReference>
<dbReference type="CDD" id="cd19961">
    <property type="entry name" value="EcYidC-like_peri"/>
    <property type="match status" value="1"/>
</dbReference>
<feature type="transmembrane region" description="Helical" evidence="13">
    <location>
        <begin position="502"/>
        <end position="529"/>
    </location>
</feature>
<keyword evidence="7 13" id="KW-0653">Protein transport</keyword>
<evidence type="ECO:0000259" key="16">
    <source>
        <dbReference type="Pfam" id="PF14849"/>
    </source>
</evidence>
<comment type="function">
    <text evidence="13">Required for the insertion and/or proper folding and/or complex formation of integral membrane proteins into the membrane. Involved in integration of membrane proteins that insert both dependently and independently of the Sec translocase complex, as well as at least some lipoproteins. Aids folding of multispanning membrane proteins.</text>
</comment>
<dbReference type="InterPro" id="IPR047196">
    <property type="entry name" value="YidC_ALB_C"/>
</dbReference>
<evidence type="ECO:0000256" key="13">
    <source>
        <dbReference type="HAMAP-Rule" id="MF_01810"/>
    </source>
</evidence>
<dbReference type="PANTHER" id="PTHR12428">
    <property type="entry name" value="OXA1"/>
    <property type="match status" value="1"/>
</dbReference>
<keyword evidence="4 13" id="KW-0813">Transport</keyword>
<feature type="domain" description="Membrane insertase YidC N-terminal" evidence="16">
    <location>
        <begin position="99"/>
        <end position="360"/>
    </location>
</feature>
<sequence>MNKNTLIGSILIAVIVIWWMAVNNANAEAQAAARAAQAKAKTEKQVAADSAKSLVIPSKAPEIKAAPVLGGSENAAAPAVANDSAAPVAPKAEIAERSVTVETDKFIMTLTNKGAKVKSIIVKALPDSTGKFPELIQDTTLGAFDLKLDNADLSEAMFELGNTPAKIVVTDSAKVQFAFQDANGSQVIRSYGFTKEGPAVRQENKFIGFQPTAYELAWKGGLKETEDIPKSKGIMGIGGGGTYYFSEVVFNDRYSVEREMPREQASFNATEGKIVWAGLRRKYVAMTVQFDEAVPAVLKTKHLKVDDSEVDPGTYKLTIADDFRGAQSLGYDLMILPLKWDELSALNKDYEKIIVSGWSWCGADVWFVWICKMLLKLLNLFYSIIPNYGVAIILVTLIVRGVTTPFTVKQIKSTRGMAALKPQIEEINVKYRTDPQKKQAAMMELYSKNNINPLASCTGGCLPMLIQMPIFMGLFFVLGRAIELRGAPAFLWISDLSRSDVVWNGISIPIIMPSGLAILPWLMVATTYFQTKVTMNSNAGMDPAQQKMMVWMMPAMMLLFSAVMPSGLVLYWIIGNIWSIAQYKYIYSKFPPVNGSTPKTSSKLKGKNVKDAEIVK</sequence>
<comment type="similarity">
    <text evidence="2 13">Belongs to the OXA1/ALB3/YidC family. Type 1 subfamily.</text>
</comment>
<evidence type="ECO:0000256" key="11">
    <source>
        <dbReference type="ARBA" id="ARBA00033245"/>
    </source>
</evidence>
<dbReference type="NCBIfam" id="TIGR03592">
    <property type="entry name" value="yidC_oxa1_cterm"/>
    <property type="match status" value="1"/>
</dbReference>
<evidence type="ECO:0000256" key="1">
    <source>
        <dbReference type="ARBA" id="ARBA00004429"/>
    </source>
</evidence>
<name>A0A380S501_FIBSU</name>
<protein>
    <recommendedName>
        <fullName evidence="3 13">Membrane protein insertase YidC</fullName>
    </recommendedName>
    <alternativeName>
        <fullName evidence="12 13">Foldase YidC</fullName>
    </alternativeName>
    <alternativeName>
        <fullName evidence="11 13">Membrane integrase YidC</fullName>
    </alternativeName>
    <alternativeName>
        <fullName evidence="13">Membrane protein YidC</fullName>
    </alternativeName>
</protein>
<dbReference type="CDD" id="cd20070">
    <property type="entry name" value="5TM_YidC_Alb3"/>
    <property type="match status" value="1"/>
</dbReference>
<dbReference type="GO" id="GO:0051205">
    <property type="term" value="P:protein insertion into membrane"/>
    <property type="evidence" value="ECO:0007669"/>
    <property type="project" value="TreeGrafter"/>
</dbReference>
<feature type="region of interest" description="Disordered" evidence="14">
    <location>
        <begin position="595"/>
        <end position="616"/>
    </location>
</feature>
<evidence type="ECO:0000256" key="2">
    <source>
        <dbReference type="ARBA" id="ARBA00010527"/>
    </source>
</evidence>
<dbReference type="Gene3D" id="2.70.98.90">
    <property type="match status" value="1"/>
</dbReference>